<feature type="region of interest" description="Disordered" evidence="1">
    <location>
        <begin position="70"/>
        <end position="89"/>
    </location>
</feature>
<sequence>MADEDLPDDLIELKLAFWAADRLCADIAERAVPSDPGLAAQQDAELHMARTKRAAIVSKLYAHKWWGQQPNRQAADQKITAAAKARTAT</sequence>
<feature type="compositionally biased region" description="Low complexity" evidence="1">
    <location>
        <begin position="73"/>
        <end position="89"/>
    </location>
</feature>
<accession>A0ABN2TB62</accession>
<dbReference type="EMBL" id="BAAAQM010000078">
    <property type="protein sequence ID" value="GAA2003432.1"/>
    <property type="molecule type" value="Genomic_DNA"/>
</dbReference>
<reference evidence="2 3" key="1">
    <citation type="journal article" date="2019" name="Int. J. Syst. Evol. Microbiol.">
        <title>The Global Catalogue of Microorganisms (GCM) 10K type strain sequencing project: providing services to taxonomists for standard genome sequencing and annotation.</title>
        <authorList>
            <consortium name="The Broad Institute Genomics Platform"/>
            <consortium name="The Broad Institute Genome Sequencing Center for Infectious Disease"/>
            <person name="Wu L."/>
            <person name="Ma J."/>
        </authorList>
    </citation>
    <scope>NUCLEOTIDE SEQUENCE [LARGE SCALE GENOMIC DNA]</scope>
    <source>
        <strain evidence="2 3">JCM 16013</strain>
    </source>
</reference>
<gene>
    <name evidence="2" type="ORF">GCM10009838_81950</name>
</gene>
<proteinExistence type="predicted"/>
<dbReference type="Proteomes" id="UP001499854">
    <property type="component" value="Unassembled WGS sequence"/>
</dbReference>
<organism evidence="2 3">
    <name type="scientific">Catenulispora subtropica</name>
    <dbReference type="NCBI Taxonomy" id="450798"/>
    <lineage>
        <taxon>Bacteria</taxon>
        <taxon>Bacillati</taxon>
        <taxon>Actinomycetota</taxon>
        <taxon>Actinomycetes</taxon>
        <taxon>Catenulisporales</taxon>
        <taxon>Catenulisporaceae</taxon>
        <taxon>Catenulispora</taxon>
    </lineage>
</organism>
<name>A0ABN2TB62_9ACTN</name>
<comment type="caution">
    <text evidence="2">The sequence shown here is derived from an EMBL/GenBank/DDBJ whole genome shotgun (WGS) entry which is preliminary data.</text>
</comment>
<keyword evidence="3" id="KW-1185">Reference proteome</keyword>
<evidence type="ECO:0000313" key="2">
    <source>
        <dbReference type="EMBL" id="GAA2003432.1"/>
    </source>
</evidence>
<evidence type="ECO:0000313" key="3">
    <source>
        <dbReference type="Proteomes" id="UP001499854"/>
    </source>
</evidence>
<evidence type="ECO:0000256" key="1">
    <source>
        <dbReference type="SAM" id="MobiDB-lite"/>
    </source>
</evidence>
<protein>
    <submittedName>
        <fullName evidence="2">Uncharacterized protein</fullName>
    </submittedName>
</protein>
<dbReference type="RefSeq" id="WP_344662619.1">
    <property type="nucleotide sequence ID" value="NZ_BAAAQM010000078.1"/>
</dbReference>